<dbReference type="RefSeq" id="WP_135525506.1">
    <property type="nucleotide sequence ID" value="NZ_SRLH01000002.1"/>
</dbReference>
<gene>
    <name evidence="4" type="ORF">E4635_04920</name>
</gene>
<sequence>MRKILLLSCIATLALTEANAQFEENFESGVPGKLTQKFLSQETTWIDFGLSAINVQKPLSGDNSAVFFNGLATKETATSLETPVLDLTNPEIVLEFKYLQREKSPAAHNNLTVELSNDHGGTWIKVATYGITAAEGITPVISLAKFRPGAESIIRFVSTQPKVDAAYPIVIDDIKIYAAHKQQGFGRENVAINDINVYPNPTKGVFMISSLTANFDVSAFDINGKKVYSASFNTNEARIDFSGFPKGIYLLKVSSPDFEKTKKITIN</sequence>
<dbReference type="NCBIfam" id="TIGR04183">
    <property type="entry name" value="Por_Secre_tail"/>
    <property type="match status" value="1"/>
</dbReference>
<dbReference type="OrthoDB" id="667194at2"/>
<evidence type="ECO:0000259" key="3">
    <source>
        <dbReference type="Pfam" id="PF18962"/>
    </source>
</evidence>
<keyword evidence="5" id="KW-1185">Reference proteome</keyword>
<reference evidence="4 5" key="1">
    <citation type="submission" date="2019-04" db="EMBL/GenBank/DDBJ databases">
        <title>Flavobacterium sp. strain DS2-A Genome sequencing and assembly.</title>
        <authorList>
            <person name="Kim I."/>
        </authorList>
    </citation>
    <scope>NUCLEOTIDE SEQUENCE [LARGE SCALE GENOMIC DNA]</scope>
    <source>
        <strain evidence="4 5">DS2-A</strain>
    </source>
</reference>
<name>A0A4Z0LBI6_9FLAO</name>
<dbReference type="EMBL" id="SRLH01000002">
    <property type="protein sequence ID" value="TGD59196.1"/>
    <property type="molecule type" value="Genomic_DNA"/>
</dbReference>
<evidence type="ECO:0000256" key="2">
    <source>
        <dbReference type="SAM" id="SignalP"/>
    </source>
</evidence>
<accession>A0A4Z0LBI6</accession>
<organism evidence="4 5">
    <name type="scientific">Flavobacterium humi</name>
    <dbReference type="NCBI Taxonomy" id="2562683"/>
    <lineage>
        <taxon>Bacteria</taxon>
        <taxon>Pseudomonadati</taxon>
        <taxon>Bacteroidota</taxon>
        <taxon>Flavobacteriia</taxon>
        <taxon>Flavobacteriales</taxon>
        <taxon>Flavobacteriaceae</taxon>
        <taxon>Flavobacterium</taxon>
    </lineage>
</organism>
<evidence type="ECO:0000256" key="1">
    <source>
        <dbReference type="ARBA" id="ARBA00022729"/>
    </source>
</evidence>
<feature type="chain" id="PRO_5021310697" evidence="2">
    <location>
        <begin position="21"/>
        <end position="267"/>
    </location>
</feature>
<proteinExistence type="predicted"/>
<feature type="domain" description="Secretion system C-terminal sorting" evidence="3">
    <location>
        <begin position="197"/>
        <end position="266"/>
    </location>
</feature>
<comment type="caution">
    <text evidence="4">The sequence shown here is derived from an EMBL/GenBank/DDBJ whole genome shotgun (WGS) entry which is preliminary data.</text>
</comment>
<evidence type="ECO:0000313" key="5">
    <source>
        <dbReference type="Proteomes" id="UP000297407"/>
    </source>
</evidence>
<dbReference type="Gene3D" id="2.60.120.260">
    <property type="entry name" value="Galactose-binding domain-like"/>
    <property type="match status" value="1"/>
</dbReference>
<dbReference type="Pfam" id="PF18962">
    <property type="entry name" value="Por_Secre_tail"/>
    <property type="match status" value="1"/>
</dbReference>
<keyword evidence="1 2" id="KW-0732">Signal</keyword>
<evidence type="ECO:0000313" key="4">
    <source>
        <dbReference type="EMBL" id="TGD59196.1"/>
    </source>
</evidence>
<protein>
    <submittedName>
        <fullName evidence="4">T9SS type A sorting domain-containing protein</fullName>
    </submittedName>
</protein>
<dbReference type="AlphaFoldDB" id="A0A4Z0LBI6"/>
<feature type="signal peptide" evidence="2">
    <location>
        <begin position="1"/>
        <end position="20"/>
    </location>
</feature>
<dbReference type="InterPro" id="IPR026444">
    <property type="entry name" value="Secre_tail"/>
</dbReference>
<dbReference type="Proteomes" id="UP000297407">
    <property type="component" value="Unassembled WGS sequence"/>
</dbReference>